<keyword evidence="3" id="KW-1185">Reference proteome</keyword>
<organism evidence="2 3">
    <name type="scientific">Echinococcus multilocularis</name>
    <name type="common">Fox tapeworm</name>
    <dbReference type="NCBI Taxonomy" id="6211"/>
    <lineage>
        <taxon>Eukaryota</taxon>
        <taxon>Metazoa</taxon>
        <taxon>Spiralia</taxon>
        <taxon>Lophotrochozoa</taxon>
        <taxon>Platyhelminthes</taxon>
        <taxon>Cestoda</taxon>
        <taxon>Eucestoda</taxon>
        <taxon>Cyclophyllidea</taxon>
        <taxon>Taeniidae</taxon>
        <taxon>Echinococcus</taxon>
    </lineage>
</organism>
<dbReference type="AlphaFoldDB" id="A0A068YBI0"/>
<evidence type="ECO:0000256" key="1">
    <source>
        <dbReference type="SAM" id="Phobius"/>
    </source>
</evidence>
<dbReference type="Proteomes" id="UP000017246">
    <property type="component" value="Unassembled WGS sequence"/>
</dbReference>
<feature type="transmembrane region" description="Helical" evidence="1">
    <location>
        <begin position="44"/>
        <end position="62"/>
    </location>
</feature>
<evidence type="ECO:0000313" key="3">
    <source>
        <dbReference type="Proteomes" id="UP000017246"/>
    </source>
</evidence>
<protein>
    <submittedName>
        <fullName evidence="2">Expressed protein</fullName>
    </submittedName>
</protein>
<keyword evidence="1" id="KW-1133">Transmembrane helix</keyword>
<evidence type="ECO:0000313" key="2">
    <source>
        <dbReference type="EMBL" id="CDS41902.1"/>
    </source>
</evidence>
<keyword evidence="1" id="KW-0812">Transmembrane</keyword>
<name>A0A068YBI0_ECHMU</name>
<keyword evidence="1" id="KW-0472">Membrane</keyword>
<reference evidence="2" key="2">
    <citation type="submission" date="2015-11" db="EMBL/GenBank/DDBJ databases">
        <authorList>
            <person name="Zhang Y."/>
            <person name="Guo Z."/>
        </authorList>
    </citation>
    <scope>NUCLEOTIDE SEQUENCE</scope>
</reference>
<proteinExistence type="predicted"/>
<dbReference type="EMBL" id="LN902842">
    <property type="protein sequence ID" value="CDS41902.1"/>
    <property type="molecule type" value="Genomic_DNA"/>
</dbReference>
<accession>A0A068YBI0</accession>
<reference evidence="2" key="1">
    <citation type="journal article" date="2013" name="Nature">
        <title>The genomes of four tapeworm species reveal adaptations to parasitism.</title>
        <authorList>
            <person name="Tsai I.J."/>
            <person name="Zarowiecki M."/>
            <person name="Holroyd N."/>
            <person name="Garciarrubio A."/>
            <person name="Sanchez-Flores A."/>
            <person name="Brooks K.L."/>
            <person name="Tracey A."/>
            <person name="Bobes R.J."/>
            <person name="Fragoso G."/>
            <person name="Sciutto E."/>
            <person name="Aslett M."/>
            <person name="Beasley H."/>
            <person name="Bennett H.M."/>
            <person name="Cai J."/>
            <person name="Camicia F."/>
            <person name="Clark R."/>
            <person name="Cucher M."/>
            <person name="De Silva N."/>
            <person name="Day T.A."/>
            <person name="Deplazes P."/>
            <person name="Estrada K."/>
            <person name="Fernandez C."/>
            <person name="Holland P.W."/>
            <person name="Hou J."/>
            <person name="Hu S."/>
            <person name="Huckvale T."/>
            <person name="Hung S.S."/>
            <person name="Kamenetzky L."/>
            <person name="Keane J.A."/>
            <person name="Kiss F."/>
            <person name="Koziol U."/>
            <person name="Lambert O."/>
            <person name="Liu K."/>
            <person name="Luo X."/>
            <person name="Luo Y."/>
            <person name="Macchiaroli N."/>
            <person name="Nichol S."/>
            <person name="Paps J."/>
            <person name="Parkinson J."/>
            <person name="Pouchkina-Stantcheva N."/>
            <person name="Riddiford N."/>
            <person name="Rosenzvit M."/>
            <person name="Salinas G."/>
            <person name="Wasmuth J.D."/>
            <person name="Zamanian M."/>
            <person name="Zheng Y."/>
            <person name="Cai X."/>
            <person name="Soberon X."/>
            <person name="Olson P.D."/>
            <person name="Laclette J.P."/>
            <person name="Brehm K."/>
            <person name="Berriman M."/>
            <person name="Garciarrubio A."/>
            <person name="Bobes R.J."/>
            <person name="Fragoso G."/>
            <person name="Sanchez-Flores A."/>
            <person name="Estrada K."/>
            <person name="Cevallos M.A."/>
            <person name="Morett E."/>
            <person name="Gonzalez V."/>
            <person name="Portillo T."/>
            <person name="Ochoa-Leyva A."/>
            <person name="Jose M.V."/>
            <person name="Sciutto E."/>
            <person name="Landa A."/>
            <person name="Jimenez L."/>
            <person name="Valdes V."/>
            <person name="Carrero J.C."/>
            <person name="Larralde C."/>
            <person name="Morales-Montor J."/>
            <person name="Limon-Lason J."/>
            <person name="Soberon X."/>
            <person name="Laclette J.P."/>
        </authorList>
    </citation>
    <scope>NUCLEOTIDE SEQUENCE [LARGE SCALE GENOMIC DNA]</scope>
</reference>
<gene>
    <name evidence="2" type="ORF">EmuJ_000958900</name>
</gene>
<sequence length="75" mass="8274">MDPVIREDLGVAVRLSVPFANFGRRWNVPSVQSAAVAQNIEHAGWSRTALIIFLILPLLCLPNGNALKQSKMVDF</sequence>